<proteinExistence type="predicted"/>
<dbReference type="SUPFAM" id="SSF55785">
    <property type="entry name" value="PYP-like sensor domain (PAS domain)"/>
    <property type="match status" value="1"/>
</dbReference>
<dbReference type="Proteomes" id="UP000886390">
    <property type="component" value="Unassembled WGS sequence"/>
</dbReference>
<evidence type="ECO:0008006" key="2">
    <source>
        <dbReference type="Google" id="ProtNLM"/>
    </source>
</evidence>
<sequence length="112" mass="12858">MPIDIKKDSPEIALKKLKARESVLRQFEDIAGLGSWEVDLKTKKSIWSKRSYEIYGLEYGTDVSIETFFSMALPEYLPKAKEHLERAMQTGETLKFTCKLKRADGCIIDLLI</sequence>
<accession>A0A7C3FY12</accession>
<comment type="caution">
    <text evidence="1">The sequence shown here is derived from an EMBL/GenBank/DDBJ whole genome shotgun (WGS) entry which is preliminary data.</text>
</comment>
<dbReference type="AlphaFoldDB" id="A0A7C3FY12"/>
<feature type="non-terminal residue" evidence="1">
    <location>
        <position position="112"/>
    </location>
</feature>
<evidence type="ECO:0000313" key="1">
    <source>
        <dbReference type="EMBL" id="HFB53771.1"/>
    </source>
</evidence>
<organism evidence="1">
    <name type="scientific">Sulfurimonas autotrophica</name>
    <dbReference type="NCBI Taxonomy" id="202747"/>
    <lineage>
        <taxon>Bacteria</taxon>
        <taxon>Pseudomonadati</taxon>
        <taxon>Campylobacterota</taxon>
        <taxon>Epsilonproteobacteria</taxon>
        <taxon>Campylobacterales</taxon>
        <taxon>Sulfurimonadaceae</taxon>
        <taxon>Sulfurimonas</taxon>
    </lineage>
</organism>
<name>A0A7C3FY12_9BACT</name>
<dbReference type="InterPro" id="IPR035965">
    <property type="entry name" value="PAS-like_dom_sf"/>
</dbReference>
<dbReference type="EMBL" id="DRNH01000187">
    <property type="protein sequence ID" value="HFB53771.1"/>
    <property type="molecule type" value="Genomic_DNA"/>
</dbReference>
<gene>
    <name evidence="1" type="ORF">ENJ67_03480</name>
</gene>
<reference evidence="1" key="1">
    <citation type="journal article" date="2020" name="mSystems">
        <title>Genome- and Community-Level Interaction Insights into Carbon Utilization and Element Cycling Functions of Hydrothermarchaeota in Hydrothermal Sediment.</title>
        <authorList>
            <person name="Zhou Z."/>
            <person name="Liu Y."/>
            <person name="Xu W."/>
            <person name="Pan J."/>
            <person name="Luo Z.H."/>
            <person name="Li M."/>
        </authorList>
    </citation>
    <scope>NUCLEOTIDE SEQUENCE [LARGE SCALE GENOMIC DNA]</scope>
    <source>
        <strain evidence="1">HyVt-507</strain>
    </source>
</reference>
<dbReference type="Gene3D" id="3.30.450.20">
    <property type="entry name" value="PAS domain"/>
    <property type="match status" value="1"/>
</dbReference>
<protein>
    <recommendedName>
        <fullName evidence="2">PAS domain-containing protein</fullName>
    </recommendedName>
</protein>